<evidence type="ECO:0000256" key="6">
    <source>
        <dbReference type="ARBA" id="ARBA00023170"/>
    </source>
</evidence>
<keyword evidence="4" id="KW-1133">Transmembrane helix</keyword>
<dbReference type="InterPro" id="IPR003961">
    <property type="entry name" value="FN3_dom"/>
</dbReference>
<proteinExistence type="predicted"/>
<dbReference type="Bgee" id="ENSNBRG00000004874">
    <property type="expression patterns" value="Expressed in blood"/>
</dbReference>
<keyword evidence="3" id="KW-0732">Signal</keyword>
<evidence type="ECO:0000256" key="5">
    <source>
        <dbReference type="ARBA" id="ARBA00023136"/>
    </source>
</evidence>
<sequence length="408" mass="46642">IDERFDDVASVGTVCSTTVSEEGSSFINESSSWNLSEVVKFKPPLNVQVENAAGFYNITWSHDDDAAAAACLRYRVRIRTSENLLKDPVLSKERVSEMHILINHNELQPQTNYTVDVQATYCPEYFLQGPWSEWSSTANWKTEALNVKGSLNVQSSINIEGGSLFESVLCVYVLHVKLQVITYIPRPDEFFKPLYHNYEGNFKVRRQNDVTRCVLCVISKSSQQVLPQGDFLHIWTLFCGTFPRLHTKGLRDVNESVCRGFKNLFRYQYEILWSSLRSYQDGASLGSFEEDNREHASYDLEEPHMSRMDRQSGVLPQHENRISNDLLVENLNFQPHDQFDEPERVSLDSFEQSEDGYPHVDLDTIDSGFGECGSPGASDSNTADQINSDLFHQHTNSNSNYVKQWMIM</sequence>
<feature type="domain" description="Fibronectin type-III" evidence="9">
    <location>
        <begin position="43"/>
        <end position="145"/>
    </location>
</feature>
<keyword evidence="7" id="KW-0325">Glycoprotein</keyword>
<dbReference type="InterPro" id="IPR013783">
    <property type="entry name" value="Ig-like_fold"/>
</dbReference>
<keyword evidence="5" id="KW-0472">Membrane</keyword>
<keyword evidence="6" id="KW-0675">Receptor</keyword>
<evidence type="ECO:0000256" key="1">
    <source>
        <dbReference type="ARBA" id="ARBA00004479"/>
    </source>
</evidence>
<protein>
    <recommendedName>
        <fullName evidence="9">Fibronectin type-III domain-containing protein</fullName>
    </recommendedName>
</protein>
<dbReference type="Gene3D" id="2.60.40.10">
    <property type="entry name" value="Immunoglobulins"/>
    <property type="match status" value="1"/>
</dbReference>
<evidence type="ECO:0000259" key="9">
    <source>
        <dbReference type="PROSITE" id="PS50853"/>
    </source>
</evidence>
<dbReference type="STRING" id="32507.ENSNBRP00000006221"/>
<evidence type="ECO:0000256" key="7">
    <source>
        <dbReference type="ARBA" id="ARBA00023180"/>
    </source>
</evidence>
<reference evidence="10" key="2">
    <citation type="submission" date="2025-09" db="UniProtKB">
        <authorList>
            <consortium name="Ensembl"/>
        </authorList>
    </citation>
    <scope>IDENTIFICATION</scope>
</reference>
<dbReference type="PROSITE" id="PS50853">
    <property type="entry name" value="FN3"/>
    <property type="match status" value="1"/>
</dbReference>
<dbReference type="AlphaFoldDB" id="A0A3Q4GCG3"/>
<dbReference type="GeneTree" id="ENSGT00940000170682"/>
<evidence type="ECO:0000256" key="3">
    <source>
        <dbReference type="ARBA" id="ARBA00022729"/>
    </source>
</evidence>
<organism evidence="10 11">
    <name type="scientific">Neolamprologus brichardi</name>
    <name type="common">Fairy cichlid</name>
    <name type="synonym">Lamprologus brichardi</name>
    <dbReference type="NCBI Taxonomy" id="32507"/>
    <lineage>
        <taxon>Eukaryota</taxon>
        <taxon>Metazoa</taxon>
        <taxon>Chordata</taxon>
        <taxon>Craniata</taxon>
        <taxon>Vertebrata</taxon>
        <taxon>Euteleostomi</taxon>
        <taxon>Actinopterygii</taxon>
        <taxon>Neopterygii</taxon>
        <taxon>Teleostei</taxon>
        <taxon>Neoteleostei</taxon>
        <taxon>Acanthomorphata</taxon>
        <taxon>Ovalentaria</taxon>
        <taxon>Cichlomorphae</taxon>
        <taxon>Cichliformes</taxon>
        <taxon>Cichlidae</taxon>
        <taxon>African cichlids</taxon>
        <taxon>Pseudocrenilabrinae</taxon>
        <taxon>Lamprologini</taxon>
        <taxon>Neolamprologus</taxon>
    </lineage>
</organism>
<dbReference type="GO" id="GO:0009897">
    <property type="term" value="C:external side of plasma membrane"/>
    <property type="evidence" value="ECO:0007669"/>
    <property type="project" value="TreeGrafter"/>
</dbReference>
<dbReference type="SUPFAM" id="SSF49265">
    <property type="entry name" value="Fibronectin type III"/>
    <property type="match status" value="1"/>
</dbReference>
<dbReference type="GO" id="GO:0004896">
    <property type="term" value="F:cytokine receptor activity"/>
    <property type="evidence" value="ECO:0007669"/>
    <property type="project" value="TreeGrafter"/>
</dbReference>
<name>A0A3Q4GCG3_NEOBR</name>
<reference evidence="10" key="1">
    <citation type="submission" date="2025-08" db="UniProtKB">
        <authorList>
            <consortium name="Ensembl"/>
        </authorList>
    </citation>
    <scope>IDENTIFICATION</scope>
</reference>
<dbReference type="OMA" id="PQHENQI"/>
<dbReference type="InterPro" id="IPR036116">
    <property type="entry name" value="FN3_sf"/>
</dbReference>
<accession>A0A3Q4GCG3</accession>
<evidence type="ECO:0000256" key="2">
    <source>
        <dbReference type="ARBA" id="ARBA00022692"/>
    </source>
</evidence>
<comment type="subcellular location">
    <subcellularLocation>
        <location evidence="1">Membrane</location>
        <topology evidence="1">Single-pass type I membrane protein</topology>
    </subcellularLocation>
</comment>
<dbReference type="PANTHER" id="PTHR23037:SF7">
    <property type="entry name" value="INTERLEUKIN-21 RECEPTOR"/>
    <property type="match status" value="1"/>
</dbReference>
<evidence type="ECO:0000313" key="11">
    <source>
        <dbReference type="Proteomes" id="UP000261580"/>
    </source>
</evidence>
<evidence type="ECO:0000256" key="8">
    <source>
        <dbReference type="SAM" id="MobiDB-lite"/>
    </source>
</evidence>
<dbReference type="PANTHER" id="PTHR23037">
    <property type="entry name" value="CYTOKINE RECEPTOR"/>
    <property type="match status" value="1"/>
</dbReference>
<evidence type="ECO:0000313" key="10">
    <source>
        <dbReference type="Ensembl" id="ENSNBRP00000006221.1"/>
    </source>
</evidence>
<feature type="compositionally biased region" description="Basic and acidic residues" evidence="8">
    <location>
        <begin position="290"/>
        <end position="310"/>
    </location>
</feature>
<keyword evidence="11" id="KW-1185">Reference proteome</keyword>
<dbReference type="Proteomes" id="UP000261580">
    <property type="component" value="Unassembled WGS sequence"/>
</dbReference>
<dbReference type="CDD" id="cd00063">
    <property type="entry name" value="FN3"/>
    <property type="match status" value="1"/>
</dbReference>
<evidence type="ECO:0000256" key="4">
    <source>
        <dbReference type="ARBA" id="ARBA00022989"/>
    </source>
</evidence>
<dbReference type="Ensembl" id="ENSNBRT00000006409.1">
    <property type="protein sequence ID" value="ENSNBRP00000006221.1"/>
    <property type="gene ID" value="ENSNBRG00000004874.1"/>
</dbReference>
<feature type="region of interest" description="Disordered" evidence="8">
    <location>
        <begin position="288"/>
        <end position="313"/>
    </location>
</feature>
<keyword evidence="2" id="KW-0812">Transmembrane</keyword>